<dbReference type="EMBL" id="PQFF01000102">
    <property type="protein sequence ID" value="RHZ82523.1"/>
    <property type="molecule type" value="Genomic_DNA"/>
</dbReference>
<evidence type="ECO:0000313" key="2">
    <source>
        <dbReference type="Proteomes" id="UP000266861"/>
    </source>
</evidence>
<name>A0A397JC34_9GLOM</name>
<comment type="caution">
    <text evidence="1">The sequence shown here is derived from an EMBL/GenBank/DDBJ whole genome shotgun (WGS) entry which is preliminary data.</text>
</comment>
<evidence type="ECO:0008006" key="3">
    <source>
        <dbReference type="Google" id="ProtNLM"/>
    </source>
</evidence>
<gene>
    <name evidence="1" type="ORF">Glove_109g303</name>
</gene>
<sequence length="81" mass="9336">MAIHLRTMETYLSIHFYGIPKSLRISDFGLSKEIGKNGENFRKRTKAKRKEKIPVTFSSGDELVEETINFDGDDNDDNNQK</sequence>
<reference evidence="1 2" key="1">
    <citation type="submission" date="2018-08" db="EMBL/GenBank/DDBJ databases">
        <title>Genome and evolution of the arbuscular mycorrhizal fungus Diversispora epigaea (formerly Glomus versiforme) and its bacterial endosymbionts.</title>
        <authorList>
            <person name="Sun X."/>
            <person name="Fei Z."/>
            <person name="Harrison M."/>
        </authorList>
    </citation>
    <scope>NUCLEOTIDE SEQUENCE [LARGE SCALE GENOMIC DNA]</scope>
    <source>
        <strain evidence="1 2">IT104</strain>
    </source>
</reference>
<dbReference type="Proteomes" id="UP000266861">
    <property type="component" value="Unassembled WGS sequence"/>
</dbReference>
<dbReference type="AlphaFoldDB" id="A0A397JC34"/>
<proteinExistence type="predicted"/>
<keyword evidence="2" id="KW-1185">Reference proteome</keyword>
<protein>
    <recommendedName>
        <fullName evidence="3">Protein kinase domain-containing protein</fullName>
    </recommendedName>
</protein>
<accession>A0A397JC34</accession>
<organism evidence="1 2">
    <name type="scientific">Diversispora epigaea</name>
    <dbReference type="NCBI Taxonomy" id="1348612"/>
    <lineage>
        <taxon>Eukaryota</taxon>
        <taxon>Fungi</taxon>
        <taxon>Fungi incertae sedis</taxon>
        <taxon>Mucoromycota</taxon>
        <taxon>Glomeromycotina</taxon>
        <taxon>Glomeromycetes</taxon>
        <taxon>Diversisporales</taxon>
        <taxon>Diversisporaceae</taxon>
        <taxon>Diversispora</taxon>
    </lineage>
</organism>
<evidence type="ECO:0000313" key="1">
    <source>
        <dbReference type="EMBL" id="RHZ82523.1"/>
    </source>
</evidence>